<organism evidence="1 2">
    <name type="scientific">Parahalioglobus pacificus</name>
    <dbReference type="NCBI Taxonomy" id="930806"/>
    <lineage>
        <taxon>Bacteria</taxon>
        <taxon>Pseudomonadati</taxon>
        <taxon>Pseudomonadota</taxon>
        <taxon>Gammaproteobacteria</taxon>
        <taxon>Cellvibrionales</taxon>
        <taxon>Halieaceae</taxon>
        <taxon>Parahalioglobus</taxon>
    </lineage>
</organism>
<evidence type="ECO:0000313" key="1">
    <source>
        <dbReference type="EMBL" id="GHD36282.1"/>
    </source>
</evidence>
<reference evidence="1" key="2">
    <citation type="submission" date="2020-09" db="EMBL/GenBank/DDBJ databases">
        <authorList>
            <person name="Sun Q."/>
            <person name="Kim S."/>
        </authorList>
    </citation>
    <scope>NUCLEOTIDE SEQUENCE</scope>
    <source>
        <strain evidence="1">KCTC 23430</strain>
    </source>
</reference>
<keyword evidence="2" id="KW-1185">Reference proteome</keyword>
<dbReference type="Proteomes" id="UP000644693">
    <property type="component" value="Unassembled WGS sequence"/>
</dbReference>
<sequence length="389" mass="43515">MSRVDVYDVVIIGGGCAGLSLARELCRIPTSPKTLVLESRGNYVNDKTWCFWASNNHHLYHLVSKEWAKWEISTVSGDAITHSASGRSYQMIRSIDFYNDALDIIDREPNVNVRTQAPVFGIRRDADGLEISLPDGAVYARRVVDTRPPTQKKLQSATLLQCFMGHEVETERPVFDPHKAGLMTDMRDDGLGFRFVYVLPLSSQRALVETTRFCTTLCPKAQLAKDLEEDTRNLLGGQDGRVIYAECGALPMGMPATEGADKEVYRAGISGGALRAATGYGFQNIQQWAERFAYSLSGYGSETHASASKFQSFMDEIFLRTLKRHPDRSAEFFHSIAATLEGGEFSDFMSGYSRLGVWRRIVQSLPPRPFLNTLLHRQDNIASQRVVVR</sequence>
<dbReference type="RefSeq" id="WP_189478071.1">
    <property type="nucleotide sequence ID" value="NZ_BMYM01000002.1"/>
</dbReference>
<dbReference type="Gene3D" id="3.50.50.60">
    <property type="entry name" value="FAD/NAD(P)-binding domain"/>
    <property type="match status" value="1"/>
</dbReference>
<proteinExistence type="predicted"/>
<dbReference type="Pfam" id="PF05834">
    <property type="entry name" value="Lycopene_cycl"/>
    <property type="match status" value="1"/>
</dbReference>
<dbReference type="AlphaFoldDB" id="A0A919CM51"/>
<comment type="caution">
    <text evidence="1">The sequence shown here is derived from an EMBL/GenBank/DDBJ whole genome shotgun (WGS) entry which is preliminary data.</text>
</comment>
<gene>
    <name evidence="1" type="ORF">GCM10007053_24530</name>
</gene>
<name>A0A919CM51_9GAMM</name>
<reference evidence="1" key="1">
    <citation type="journal article" date="2014" name="Int. J. Syst. Evol. Microbiol.">
        <title>Complete genome sequence of Corynebacterium casei LMG S-19264T (=DSM 44701T), isolated from a smear-ripened cheese.</title>
        <authorList>
            <consortium name="US DOE Joint Genome Institute (JGI-PGF)"/>
            <person name="Walter F."/>
            <person name="Albersmeier A."/>
            <person name="Kalinowski J."/>
            <person name="Ruckert C."/>
        </authorList>
    </citation>
    <scope>NUCLEOTIDE SEQUENCE</scope>
    <source>
        <strain evidence="1">KCTC 23430</strain>
    </source>
</reference>
<dbReference type="InterPro" id="IPR036188">
    <property type="entry name" value="FAD/NAD-bd_sf"/>
</dbReference>
<protein>
    <submittedName>
        <fullName evidence="1">Lycopene cyclase</fullName>
    </submittedName>
</protein>
<dbReference type="SUPFAM" id="SSF51905">
    <property type="entry name" value="FAD/NAD(P)-binding domain"/>
    <property type="match status" value="1"/>
</dbReference>
<evidence type="ECO:0000313" key="2">
    <source>
        <dbReference type="Proteomes" id="UP000644693"/>
    </source>
</evidence>
<accession>A0A919CM51</accession>
<dbReference type="EMBL" id="BMYM01000002">
    <property type="protein sequence ID" value="GHD36282.1"/>
    <property type="molecule type" value="Genomic_DNA"/>
</dbReference>